<accession>A0A501QJ15</accession>
<evidence type="ECO:0000256" key="1">
    <source>
        <dbReference type="SAM" id="Phobius"/>
    </source>
</evidence>
<name>A0A501QJ15_9FLAO</name>
<dbReference type="EMBL" id="VFJE01000050">
    <property type="protein sequence ID" value="TPD71976.1"/>
    <property type="molecule type" value="Genomic_DNA"/>
</dbReference>
<dbReference type="AlphaFoldDB" id="A0A501QJ15"/>
<reference evidence="2 3" key="2">
    <citation type="submission" date="2019-06" db="EMBL/GenBank/DDBJ databases">
        <authorList>
            <person name="Seo Y."/>
        </authorList>
    </citation>
    <scope>NUCLEOTIDE SEQUENCE [LARGE SCALE GENOMIC DNA]</scope>
    <source>
        <strain evidence="2 3">MaA-Y11</strain>
    </source>
</reference>
<keyword evidence="1" id="KW-0472">Membrane</keyword>
<reference evidence="2 3" key="1">
    <citation type="submission" date="2019-06" db="EMBL/GenBank/DDBJ databases">
        <title>Flavobacterium sp. MaA-Y11 from geoumgang.</title>
        <authorList>
            <person name="Jeong S."/>
        </authorList>
    </citation>
    <scope>NUCLEOTIDE SEQUENCE [LARGE SCALE GENOMIC DNA]</scope>
    <source>
        <strain evidence="2 3">MaA-Y11</strain>
    </source>
</reference>
<keyword evidence="1" id="KW-1133">Transmembrane helix</keyword>
<protein>
    <submittedName>
        <fullName evidence="2">Uncharacterized protein</fullName>
    </submittedName>
</protein>
<gene>
    <name evidence="2" type="ORF">FJA49_03585</name>
</gene>
<keyword evidence="3" id="KW-1185">Reference proteome</keyword>
<keyword evidence="1" id="KW-0812">Transmembrane</keyword>
<evidence type="ECO:0000313" key="3">
    <source>
        <dbReference type="Proteomes" id="UP000319175"/>
    </source>
</evidence>
<comment type="caution">
    <text evidence="2">The sequence shown here is derived from an EMBL/GenBank/DDBJ whole genome shotgun (WGS) entry which is preliminary data.</text>
</comment>
<evidence type="ECO:0000313" key="2">
    <source>
        <dbReference type="EMBL" id="TPD71976.1"/>
    </source>
</evidence>
<organism evidence="2 3">
    <name type="scientific">Flavobacterium microcysteis</name>
    <dbReference type="NCBI Taxonomy" id="2596891"/>
    <lineage>
        <taxon>Bacteria</taxon>
        <taxon>Pseudomonadati</taxon>
        <taxon>Bacteroidota</taxon>
        <taxon>Flavobacteriia</taxon>
        <taxon>Flavobacteriales</taxon>
        <taxon>Flavobacteriaceae</taxon>
        <taxon>Flavobacterium</taxon>
    </lineage>
</organism>
<sequence>MDIYSIKNFIANNKWPVLAGILVYGLFLFFTISGNKICDCASTEKYGSNNNNGRVGVARFYHK</sequence>
<proteinExistence type="predicted"/>
<dbReference type="Proteomes" id="UP000319175">
    <property type="component" value="Unassembled WGS sequence"/>
</dbReference>
<feature type="transmembrane region" description="Helical" evidence="1">
    <location>
        <begin position="15"/>
        <end position="32"/>
    </location>
</feature>